<sequence length="332" mass="36492">MSRSWVRRPLTVGGVLLSAIFLLVFSPVWFVVASIVDLLRGRFRIPTTRLLGFALLWTWLEMAGVAASILLWGVGKSRDQSANYALQRWWAARLIGSLRLTCGFVINVQGASDLGGAPLVVLGRHASLGDALVSAWALGTHAGRTPRYVLKKELSFDPCLDIVGRRLPNYFVDRTSATISRELDGIAALSTDLQPHDVAVIFPEGTRANDRKRASSIERMRDRDPDRASRLAELQHLLPPKPSGAQALVDGAPGADIALMWHIGFDGLDTFGRIRRRLAAGAPRAEVVFELHPRASVPSGEAFVGWLDDRWLDLDRKVAEAMSRHQGRHASS</sequence>
<keyword evidence="1" id="KW-0812">Transmembrane</keyword>
<feature type="transmembrane region" description="Helical" evidence="1">
    <location>
        <begin position="12"/>
        <end position="38"/>
    </location>
</feature>
<name>A0A6J5YHB8_9ZZZZ</name>
<accession>A0A6J5YHB8</accession>
<dbReference type="EMBL" id="CAEMXZ010000077">
    <property type="protein sequence ID" value="CAB4323851.1"/>
    <property type="molecule type" value="Genomic_DNA"/>
</dbReference>
<dbReference type="AlphaFoldDB" id="A0A6J5YHB8"/>
<dbReference type="Pfam" id="PF01553">
    <property type="entry name" value="Acyltransferase"/>
    <property type="match status" value="1"/>
</dbReference>
<dbReference type="PANTHER" id="PTHR10983">
    <property type="entry name" value="1-ACYLGLYCEROL-3-PHOSPHATE ACYLTRANSFERASE-RELATED"/>
    <property type="match status" value="1"/>
</dbReference>
<dbReference type="GO" id="GO:0003841">
    <property type="term" value="F:1-acylglycerol-3-phosphate O-acyltransferase activity"/>
    <property type="evidence" value="ECO:0007669"/>
    <property type="project" value="TreeGrafter"/>
</dbReference>
<evidence type="ECO:0000313" key="3">
    <source>
        <dbReference type="EMBL" id="CAB4323851.1"/>
    </source>
</evidence>
<keyword evidence="1" id="KW-0472">Membrane</keyword>
<protein>
    <submittedName>
        <fullName evidence="3">Unannotated protein</fullName>
    </submittedName>
</protein>
<organism evidence="3">
    <name type="scientific">freshwater metagenome</name>
    <dbReference type="NCBI Taxonomy" id="449393"/>
    <lineage>
        <taxon>unclassified sequences</taxon>
        <taxon>metagenomes</taxon>
        <taxon>ecological metagenomes</taxon>
    </lineage>
</organism>
<evidence type="ECO:0000256" key="1">
    <source>
        <dbReference type="SAM" id="Phobius"/>
    </source>
</evidence>
<feature type="transmembrane region" description="Helical" evidence="1">
    <location>
        <begin position="50"/>
        <end position="74"/>
    </location>
</feature>
<evidence type="ECO:0000259" key="2">
    <source>
        <dbReference type="SMART" id="SM00563"/>
    </source>
</evidence>
<dbReference type="SMART" id="SM00563">
    <property type="entry name" value="PlsC"/>
    <property type="match status" value="1"/>
</dbReference>
<dbReference type="SUPFAM" id="SSF69593">
    <property type="entry name" value="Glycerol-3-phosphate (1)-acyltransferase"/>
    <property type="match status" value="1"/>
</dbReference>
<proteinExistence type="predicted"/>
<keyword evidence="1" id="KW-1133">Transmembrane helix</keyword>
<feature type="domain" description="Phospholipid/glycerol acyltransferase" evidence="2">
    <location>
        <begin position="119"/>
        <end position="262"/>
    </location>
</feature>
<reference evidence="3" key="1">
    <citation type="submission" date="2020-05" db="EMBL/GenBank/DDBJ databases">
        <authorList>
            <person name="Chiriac C."/>
            <person name="Salcher M."/>
            <person name="Ghai R."/>
            <person name="Kavagutti S V."/>
        </authorList>
    </citation>
    <scope>NUCLEOTIDE SEQUENCE</scope>
</reference>
<gene>
    <name evidence="3" type="ORF">UFOPK1392_01613</name>
</gene>
<dbReference type="InterPro" id="IPR002123">
    <property type="entry name" value="Plipid/glycerol_acylTrfase"/>
</dbReference>
<dbReference type="PANTHER" id="PTHR10983:SF24">
    <property type="entry name" value="1-ACYLGLYCEROL-3-PHOSPHATE O-ACYLTRANSFERASE 3, ISOFORM E-RELATED"/>
    <property type="match status" value="1"/>
</dbReference>
<dbReference type="GO" id="GO:0012505">
    <property type="term" value="C:endomembrane system"/>
    <property type="evidence" value="ECO:0007669"/>
    <property type="project" value="TreeGrafter"/>
</dbReference>